<sequence>MKFSPNSDEYLPYKREEHESETQSKEYYITRHTGRFGVVVGGACRRSDSVRSNSGRDMTMYPDYGIDKVVVRDGKIVEPFILKNLDYVSIRDTILYCNEPSLFDKNELWNVNEPSSDIRLSFIVQRLGDRNISGDFIVVACRSGDIWGEDLHLQACRQFAKSHMEESGELESVKKIEVTPERMMLARRDSGFFSVKDFYDEVFEFNNYFFMNLEGPVKFSDNKLQIGDLILSVPSSILNRYKTDSGMNKKIKYATYVRSKDGSSTRTVDKRWYSEFERNIVDYIRIFLQNMTMRVDNCVPIHTVEYCRLYSLVHSKVLPYISTLAVDCFVNKKMYLRICMTK</sequence>
<accession>A0A5K0UAN4</accession>
<comment type="caution">
    <text evidence="1">The sequence shown here is derived from an EMBL/GenBank/DDBJ whole genome shotgun (WGS) entry which is preliminary data.</text>
</comment>
<gene>
    <name evidence="1" type="ORF">YASMINEVIRUS_1282</name>
</gene>
<reference evidence="1 2" key="1">
    <citation type="submission" date="2018-10" db="EMBL/GenBank/DDBJ databases">
        <authorList>
            <consortium name="IHU Genomes"/>
        </authorList>
    </citation>
    <scope>NUCLEOTIDE SEQUENCE [LARGE SCALE GENOMIC DNA]</scope>
    <source>
        <strain evidence="1 2">A1</strain>
    </source>
</reference>
<name>A0A5K0UAN4_9VIRU</name>
<evidence type="ECO:0000313" key="1">
    <source>
        <dbReference type="EMBL" id="VBB18750.1"/>
    </source>
</evidence>
<dbReference type="EMBL" id="UPSH01000001">
    <property type="protein sequence ID" value="VBB18750.1"/>
    <property type="molecule type" value="Genomic_DNA"/>
</dbReference>
<protein>
    <submittedName>
        <fullName evidence="1">Uncharacterized protein</fullName>
    </submittedName>
</protein>
<organism evidence="1 2">
    <name type="scientific">Yasminevirus sp. GU-2018</name>
    <dbReference type="NCBI Taxonomy" id="2420051"/>
    <lineage>
        <taxon>Viruses</taxon>
        <taxon>Varidnaviria</taxon>
        <taxon>Bamfordvirae</taxon>
        <taxon>Nucleocytoviricota</taxon>
        <taxon>Megaviricetes</taxon>
        <taxon>Imitervirales</taxon>
        <taxon>Mimiviridae</taxon>
        <taxon>Klosneuvirinae</taxon>
        <taxon>Yasminevirus</taxon>
        <taxon>Yasminevirus saudimassiliense</taxon>
    </lineage>
</organism>
<dbReference type="Proteomes" id="UP000594342">
    <property type="component" value="Unassembled WGS sequence"/>
</dbReference>
<evidence type="ECO:0000313" key="2">
    <source>
        <dbReference type="Proteomes" id="UP000594342"/>
    </source>
</evidence>
<proteinExistence type="predicted"/>
<keyword evidence="2" id="KW-1185">Reference proteome</keyword>